<dbReference type="InterPro" id="IPR016187">
    <property type="entry name" value="CTDL_fold"/>
</dbReference>
<reference evidence="5" key="1">
    <citation type="submission" date="2018-05" db="EMBL/GenBank/DDBJ databases">
        <authorList>
            <person name="Lanie J.A."/>
            <person name="Ng W.-L."/>
            <person name="Kazmierczak K.M."/>
            <person name="Andrzejewski T.M."/>
            <person name="Davidsen T.M."/>
            <person name="Wayne K.J."/>
            <person name="Tettelin H."/>
            <person name="Glass J.I."/>
            <person name="Rusch D."/>
            <person name="Podicherti R."/>
            <person name="Tsui H.-C.T."/>
            <person name="Winkler M.E."/>
        </authorList>
    </citation>
    <scope>NUCLEOTIDE SEQUENCE</scope>
</reference>
<dbReference type="InterPro" id="IPR011050">
    <property type="entry name" value="Pectin_lyase_fold/virulence"/>
</dbReference>
<dbReference type="SUPFAM" id="SSF56436">
    <property type="entry name" value="C-type lectin-like"/>
    <property type="match status" value="1"/>
</dbReference>
<feature type="region of interest" description="Disordered" evidence="3">
    <location>
        <begin position="420"/>
        <end position="440"/>
    </location>
</feature>
<dbReference type="Pfam" id="PF03781">
    <property type="entry name" value="FGE-sulfatase"/>
    <property type="match status" value="1"/>
</dbReference>
<dbReference type="EMBL" id="UINC01020693">
    <property type="protein sequence ID" value="SVA86654.1"/>
    <property type="molecule type" value="Genomic_DNA"/>
</dbReference>
<keyword evidence="2" id="KW-0325">Glycoprotein</keyword>
<gene>
    <name evidence="5" type="ORF">METZ01_LOCUS139508</name>
</gene>
<sequence length="635" mass="69736">MKNVKKFIQLIASLCICTSVSAQTKTPAFPEAQGFGAFTKGGRGGEVFIVTTTEDYGVNEPVIKGSFREAVEAAIPRMVVFEVSGIIELKRPLKIEHPYITIAGQTAPGDGICLKDYSFSVTADESIVRYLRVRLGDVHRLESDAIDIGSVVDNSGQLSDAPNSNVIVDHCSAGWATDEIFTIGTERGTVQWSIISECLYRSYHPKGAHSMGSVIRGSYGGVSILHNIYVHNNSRNPKLGSGEVSPGAVFDVRNNVFYNWGSTPGYSNSDEHVRINLVGNYYKSGPSTKMSRSTIAFHVGGILNSIHVADNYHSNNLEAAKDNWRLIRSADGKINKRNTPFPYPPMEKKTGKQIYEAVLNGAGAVLPARDPVDQRIINEIRTGKGAIINSQKDVGGWPVYNSTKAPVDKDRDGMADKWERTHGLKSTDPSDHKNDADKDGYTNLEEYVNGTNPNAATTSLQDYAEYKAALDEIEVLNVQGYIEAKAFEAARLKALQNVPEPKVEVSFSKLPDAKVKKLTVLLNDLVKIEMILVEAGTFMMGSPESEPGRFTDETQHEVTISKPYYLAVTELTTAQFGEVMESDENKGSKPAKASWFDAVKYTEVLSLHSGYKFRLPTEAEWEYACRAGTTTPNFT</sequence>
<dbReference type="InterPro" id="IPR042095">
    <property type="entry name" value="SUMF_sf"/>
</dbReference>
<dbReference type="Gene3D" id="2.160.20.10">
    <property type="entry name" value="Single-stranded right-handed beta-helix, Pectin lyase-like"/>
    <property type="match status" value="1"/>
</dbReference>
<keyword evidence="1" id="KW-0479">Metal-binding</keyword>
<dbReference type="AlphaFoldDB" id="A0A381ZC06"/>
<feature type="compositionally biased region" description="Basic and acidic residues" evidence="3">
    <location>
        <begin position="428"/>
        <end position="440"/>
    </location>
</feature>
<evidence type="ECO:0000256" key="2">
    <source>
        <dbReference type="ARBA" id="ARBA00023180"/>
    </source>
</evidence>
<dbReference type="SUPFAM" id="SSF51126">
    <property type="entry name" value="Pectin lyase-like"/>
    <property type="match status" value="1"/>
</dbReference>
<evidence type="ECO:0000313" key="5">
    <source>
        <dbReference type="EMBL" id="SVA86654.1"/>
    </source>
</evidence>
<dbReference type="Gene3D" id="3.90.1580.10">
    <property type="entry name" value="paralog of FGE (formylglycine-generating enzyme)"/>
    <property type="match status" value="1"/>
</dbReference>
<dbReference type="GO" id="GO:0046872">
    <property type="term" value="F:metal ion binding"/>
    <property type="evidence" value="ECO:0007669"/>
    <property type="project" value="UniProtKB-KW"/>
</dbReference>
<dbReference type="InterPro" id="IPR005532">
    <property type="entry name" value="SUMF_dom"/>
</dbReference>
<evidence type="ECO:0000256" key="3">
    <source>
        <dbReference type="SAM" id="MobiDB-lite"/>
    </source>
</evidence>
<dbReference type="PANTHER" id="PTHR42970">
    <property type="entry name" value="PECTATE LYASE C-RELATED"/>
    <property type="match status" value="1"/>
</dbReference>
<dbReference type="InterPro" id="IPR052063">
    <property type="entry name" value="Polysaccharide_Lyase_1"/>
</dbReference>
<dbReference type="PANTHER" id="PTHR42970:SF1">
    <property type="entry name" value="PECTATE LYASE C-RELATED"/>
    <property type="match status" value="1"/>
</dbReference>
<feature type="domain" description="Sulfatase-modifying factor enzyme-like" evidence="4">
    <location>
        <begin position="529"/>
        <end position="630"/>
    </location>
</feature>
<protein>
    <recommendedName>
        <fullName evidence="4">Sulfatase-modifying factor enzyme-like domain-containing protein</fullName>
    </recommendedName>
</protein>
<feature type="non-terminal residue" evidence="5">
    <location>
        <position position="635"/>
    </location>
</feature>
<name>A0A381ZC06_9ZZZZ</name>
<organism evidence="5">
    <name type="scientific">marine metagenome</name>
    <dbReference type="NCBI Taxonomy" id="408172"/>
    <lineage>
        <taxon>unclassified sequences</taxon>
        <taxon>metagenomes</taxon>
        <taxon>ecological metagenomes</taxon>
    </lineage>
</organism>
<dbReference type="InterPro" id="IPR012334">
    <property type="entry name" value="Pectin_lyas_fold"/>
</dbReference>
<accession>A0A381ZC06</accession>
<proteinExistence type="predicted"/>
<evidence type="ECO:0000256" key="1">
    <source>
        <dbReference type="ARBA" id="ARBA00022723"/>
    </source>
</evidence>
<evidence type="ECO:0000259" key="4">
    <source>
        <dbReference type="Pfam" id="PF03781"/>
    </source>
</evidence>